<proteinExistence type="predicted"/>
<keyword evidence="2" id="KW-1185">Reference proteome</keyword>
<evidence type="ECO:0000313" key="1">
    <source>
        <dbReference type="EMBL" id="MBF8151562.1"/>
    </source>
</evidence>
<gene>
    <name evidence="1" type="ORF">ITJ86_16795</name>
</gene>
<name>A0ABS0EMI1_9FLAO</name>
<sequence length="128" mass="15344">MTEEEYFEKAKLIWQNYVPKSGQSEFVQGELLRAIEKLRDEAHRNGNINFNEKCHGILIGFVREKLSDEKIFDEKTIEIINEDLNRLSIEEQPYTWDDIFDRICDRIVDWNIFYGNEIKHENNTELNC</sequence>
<accession>A0ABS0EMI1</accession>
<dbReference type="RefSeq" id="WP_195872814.1">
    <property type="nucleotide sequence ID" value="NZ_JADOET010000026.1"/>
</dbReference>
<organism evidence="1 2">
    <name type="scientific">Winogradskyella marina</name>
    <dbReference type="NCBI Taxonomy" id="2785530"/>
    <lineage>
        <taxon>Bacteria</taxon>
        <taxon>Pseudomonadati</taxon>
        <taxon>Bacteroidota</taxon>
        <taxon>Flavobacteriia</taxon>
        <taxon>Flavobacteriales</taxon>
        <taxon>Flavobacteriaceae</taxon>
        <taxon>Winogradskyella</taxon>
    </lineage>
</organism>
<comment type="caution">
    <text evidence="1">The sequence shown here is derived from an EMBL/GenBank/DDBJ whole genome shotgun (WGS) entry which is preliminary data.</text>
</comment>
<protein>
    <submittedName>
        <fullName evidence="1">Uncharacterized protein</fullName>
    </submittedName>
</protein>
<evidence type="ECO:0000313" key="2">
    <source>
        <dbReference type="Proteomes" id="UP000611215"/>
    </source>
</evidence>
<reference evidence="1 2" key="1">
    <citation type="submission" date="2020-11" db="EMBL/GenBank/DDBJ databases">
        <title>Winogradskyella marina sp. nov., isolated from marine sediment.</title>
        <authorList>
            <person name="Bo J."/>
            <person name="Wang S."/>
            <person name="Song X."/>
            <person name="Du Z."/>
        </authorList>
    </citation>
    <scope>NUCLEOTIDE SEQUENCE [LARGE SCALE GENOMIC DNA]</scope>
    <source>
        <strain evidence="1 2">F6397</strain>
    </source>
</reference>
<dbReference type="EMBL" id="JADOET010000026">
    <property type="protein sequence ID" value="MBF8151562.1"/>
    <property type="molecule type" value="Genomic_DNA"/>
</dbReference>
<dbReference type="Proteomes" id="UP000611215">
    <property type="component" value="Unassembled WGS sequence"/>
</dbReference>